<organism evidence="1 2">
    <name type="scientific">Liquidambar formosana</name>
    <name type="common">Formosan gum</name>
    <dbReference type="NCBI Taxonomy" id="63359"/>
    <lineage>
        <taxon>Eukaryota</taxon>
        <taxon>Viridiplantae</taxon>
        <taxon>Streptophyta</taxon>
        <taxon>Embryophyta</taxon>
        <taxon>Tracheophyta</taxon>
        <taxon>Spermatophyta</taxon>
        <taxon>Magnoliopsida</taxon>
        <taxon>eudicotyledons</taxon>
        <taxon>Gunneridae</taxon>
        <taxon>Pentapetalae</taxon>
        <taxon>Saxifragales</taxon>
        <taxon>Altingiaceae</taxon>
        <taxon>Liquidambar</taxon>
    </lineage>
</organism>
<evidence type="ECO:0000313" key="1">
    <source>
        <dbReference type="EMBL" id="KAK9273307.1"/>
    </source>
</evidence>
<dbReference type="AlphaFoldDB" id="A0AAP0NKP2"/>
<dbReference type="EMBL" id="JBBPBK010000012">
    <property type="protein sequence ID" value="KAK9273307.1"/>
    <property type="molecule type" value="Genomic_DNA"/>
</dbReference>
<protein>
    <submittedName>
        <fullName evidence="1">Uncharacterized protein</fullName>
    </submittedName>
</protein>
<accession>A0AAP0NKP2</accession>
<sequence>MEKSEWTAASNYNRLSNIATKDKADKVQLPRAISVNLVHFTLLLCKSVRKFAFGEFHVN</sequence>
<keyword evidence="2" id="KW-1185">Reference proteome</keyword>
<proteinExistence type="predicted"/>
<evidence type="ECO:0000313" key="2">
    <source>
        <dbReference type="Proteomes" id="UP001415857"/>
    </source>
</evidence>
<name>A0AAP0NKP2_LIQFO</name>
<gene>
    <name evidence="1" type="ORF">L1049_018114</name>
</gene>
<reference evidence="1 2" key="1">
    <citation type="journal article" date="2024" name="Plant J.">
        <title>Genome sequences and population genomics reveal climatic adaptation and genomic divergence between two closely related sweetgum species.</title>
        <authorList>
            <person name="Xu W.Q."/>
            <person name="Ren C.Q."/>
            <person name="Zhang X.Y."/>
            <person name="Comes H.P."/>
            <person name="Liu X.H."/>
            <person name="Li Y.G."/>
            <person name="Kettle C.J."/>
            <person name="Jalonen R."/>
            <person name="Gaisberger H."/>
            <person name="Ma Y.Z."/>
            <person name="Qiu Y.X."/>
        </authorList>
    </citation>
    <scope>NUCLEOTIDE SEQUENCE [LARGE SCALE GENOMIC DNA]</scope>
    <source>
        <strain evidence="1">Hangzhou</strain>
    </source>
</reference>
<comment type="caution">
    <text evidence="1">The sequence shown here is derived from an EMBL/GenBank/DDBJ whole genome shotgun (WGS) entry which is preliminary data.</text>
</comment>
<dbReference type="Proteomes" id="UP001415857">
    <property type="component" value="Unassembled WGS sequence"/>
</dbReference>